<evidence type="ECO:0008006" key="3">
    <source>
        <dbReference type="Google" id="ProtNLM"/>
    </source>
</evidence>
<dbReference type="Proteomes" id="UP000034889">
    <property type="component" value="Unassembled WGS sequence"/>
</dbReference>
<dbReference type="AlphaFoldDB" id="A0A0G1K1S6"/>
<gene>
    <name evidence="1" type="ORF">UW74_C0038G0006</name>
</gene>
<protein>
    <recommendedName>
        <fullName evidence="3">PEGA domain-containing protein</fullName>
    </recommendedName>
</protein>
<accession>A0A0G1K1S6</accession>
<reference evidence="1 2" key="1">
    <citation type="journal article" date="2015" name="Nature">
        <title>rRNA introns, odd ribosomes, and small enigmatic genomes across a large radiation of phyla.</title>
        <authorList>
            <person name="Brown C.T."/>
            <person name="Hug L.A."/>
            <person name="Thomas B.C."/>
            <person name="Sharon I."/>
            <person name="Castelle C.J."/>
            <person name="Singh A."/>
            <person name="Wilkins M.J."/>
            <person name="Williams K.H."/>
            <person name="Banfield J.F."/>
        </authorList>
    </citation>
    <scope>NUCLEOTIDE SEQUENCE [LARGE SCALE GENOMIC DNA]</scope>
</reference>
<organism evidence="1 2">
    <name type="scientific">Candidatus Giovannonibacteria bacterium GW2011_GWC2_44_8</name>
    <dbReference type="NCBI Taxonomy" id="1618657"/>
    <lineage>
        <taxon>Bacteria</taxon>
        <taxon>Candidatus Giovannoniibacteriota</taxon>
    </lineage>
</organism>
<evidence type="ECO:0000313" key="1">
    <source>
        <dbReference type="EMBL" id="KKT77575.1"/>
    </source>
</evidence>
<sequence length="345" mass="39575">MLTTLKRKILFWFSIIAFFALMPVVIAYSLGYRFDDSWRLRKTGGLYVTSDITGSEIFLDDRLMKTTNLLQSGTFIDNLSPGSYKITVLKKNYLSWEKTLEVRSQLVTESKALLIPEKDNTKVIAQGNFFGLESSIYNPLLLFSEDKGEKKIVRWFLPVEGEFIRDTGPLVKYDDTFELVRWLPRGVVLSFDGKIRRIAFDLGAKTAMIVPLGDELPSKNDVEKEALNARLDDRKFVRAEYLENEGILKASWLENTIYPYYFSDLDEILIHDKKIRDFEFYPGRSDALIAAYGNGIWALEIDKRGGRNIFSIYKGREPEFKIPYGLDSIYALDAGNLISIKLALD</sequence>
<dbReference type="EMBL" id="LCJM01000038">
    <property type="protein sequence ID" value="KKT77575.1"/>
    <property type="molecule type" value="Genomic_DNA"/>
</dbReference>
<evidence type="ECO:0000313" key="2">
    <source>
        <dbReference type="Proteomes" id="UP000034889"/>
    </source>
</evidence>
<name>A0A0G1K1S6_9BACT</name>
<comment type="caution">
    <text evidence="1">The sequence shown here is derived from an EMBL/GenBank/DDBJ whole genome shotgun (WGS) entry which is preliminary data.</text>
</comment>
<proteinExistence type="predicted"/>